<dbReference type="InterPro" id="IPR050344">
    <property type="entry name" value="Peptidase_M1_aminopeptidases"/>
</dbReference>
<gene>
    <name evidence="12" type="ORF">L596_024321</name>
</gene>
<keyword evidence="9" id="KW-1133">Transmembrane helix</keyword>
<reference evidence="12 13" key="1">
    <citation type="journal article" date="2015" name="Genome Biol.">
        <title>Comparative genomics of Steinernema reveals deeply conserved gene regulatory networks.</title>
        <authorList>
            <person name="Dillman A.R."/>
            <person name="Macchietto M."/>
            <person name="Porter C.F."/>
            <person name="Rogers A."/>
            <person name="Williams B."/>
            <person name="Antoshechkin I."/>
            <person name="Lee M.M."/>
            <person name="Goodwin Z."/>
            <person name="Lu X."/>
            <person name="Lewis E.E."/>
            <person name="Goodrich-Blair H."/>
            <person name="Stock S.P."/>
            <person name="Adams B.J."/>
            <person name="Sternberg P.W."/>
            <person name="Mortazavi A."/>
        </authorList>
    </citation>
    <scope>NUCLEOTIDE SEQUENCE [LARGE SCALE GENOMIC DNA]</scope>
    <source>
        <strain evidence="12 13">ALL</strain>
    </source>
</reference>
<proteinExistence type="inferred from homology"/>
<dbReference type="Gene3D" id="2.60.40.1730">
    <property type="entry name" value="tricorn interacting facor f3 domain"/>
    <property type="match status" value="1"/>
</dbReference>
<comment type="similarity">
    <text evidence="2">Belongs to the peptidase M1 family.</text>
</comment>
<comment type="caution">
    <text evidence="12">The sequence shown here is derived from an EMBL/GenBank/DDBJ whole genome shotgun (WGS) entry which is preliminary data.</text>
</comment>
<keyword evidence="3" id="KW-0645">Protease</keyword>
<keyword evidence="9" id="KW-0812">Transmembrane</keyword>
<dbReference type="InterPro" id="IPR014782">
    <property type="entry name" value="Peptidase_M1_dom"/>
</dbReference>
<dbReference type="InterPro" id="IPR042097">
    <property type="entry name" value="Aminopeptidase_N-like_N_sf"/>
</dbReference>
<evidence type="ECO:0000313" key="13">
    <source>
        <dbReference type="Proteomes" id="UP000298663"/>
    </source>
</evidence>
<evidence type="ECO:0000313" key="12">
    <source>
        <dbReference type="EMBL" id="TKR68325.1"/>
    </source>
</evidence>
<dbReference type="Proteomes" id="UP000298663">
    <property type="component" value="Unassembled WGS sequence"/>
</dbReference>
<dbReference type="OrthoDB" id="10031169at2759"/>
<dbReference type="GO" id="GO:0016020">
    <property type="term" value="C:membrane"/>
    <property type="evidence" value="ECO:0007669"/>
    <property type="project" value="TreeGrafter"/>
</dbReference>
<reference evidence="12 13" key="2">
    <citation type="journal article" date="2019" name="G3 (Bethesda)">
        <title>Hybrid Assembly of the Genome of the Entomopathogenic Nematode Steinernema carpocapsae Identifies the X-Chromosome.</title>
        <authorList>
            <person name="Serra L."/>
            <person name="Macchietto M."/>
            <person name="Macias-Munoz A."/>
            <person name="McGill C.J."/>
            <person name="Rodriguez I.M."/>
            <person name="Rodriguez B."/>
            <person name="Murad R."/>
            <person name="Mortazavi A."/>
        </authorList>
    </citation>
    <scope>NUCLEOTIDE SEQUENCE [LARGE SCALE GENOMIC DNA]</scope>
    <source>
        <strain evidence="12 13">ALL</strain>
    </source>
</reference>
<dbReference type="GO" id="GO:0008270">
    <property type="term" value="F:zinc ion binding"/>
    <property type="evidence" value="ECO:0007669"/>
    <property type="project" value="InterPro"/>
</dbReference>
<comment type="cofactor">
    <cofactor evidence="1">
        <name>Zn(2+)</name>
        <dbReference type="ChEBI" id="CHEBI:29105"/>
    </cofactor>
</comment>
<keyword evidence="5" id="KW-0378">Hydrolase</keyword>
<dbReference type="GO" id="GO:0005737">
    <property type="term" value="C:cytoplasm"/>
    <property type="evidence" value="ECO:0007669"/>
    <property type="project" value="TreeGrafter"/>
</dbReference>
<dbReference type="SUPFAM" id="SSF55486">
    <property type="entry name" value="Metalloproteases ('zincins'), catalytic domain"/>
    <property type="match status" value="1"/>
</dbReference>
<sequence length="904" mass="99447">MSMQLVAQRRAAAPPLRTSPRRSQISLEPGSKLVSPVSQSLATVASAVLEMAEVAKPSKGPSKTVKAVFIALCVALLLVIVSALLALKLFKTEPVPVDPANYSDPTTESRVWFVNLTTDDLSSEPSTKTPSTTISLSTAPTTLLQDLRIIEEVEEEPTSTAIPSTSPSSTTTEVPTTTESVSTSSTLTTAARSPATSASTSSSTSTTTTTTAEPSTTSTFTSTTTVVPTISTSDTCAKRMENLVCRSQKFVPSDSLNPEQWEEAFIASAGHLSGFRPLLYRLNLTVPPLAKDTLAGNAEIRIESIADSNAVALHADRSIGDIDRVSLWDCTTGEEICVKTTTHLLAQQIVVFELASTVSKGLVLELSIGVFQSRPSVGIHRSRAQQWERSRASTLGTVFQMRKARNAFPCFDLPVFKAEMELCLTYPRGIHARSNTPVISTSPSSSCFARTPKIPSYLLAFSLLTKLHRVEMKLDFPELPTVEVLGRSHMEASSLDWVFNETFQTLHKMREMTGVAYPLEKLSLVVSSLPDALQGIENLGLVTIQESAIEYPKHLRSHAILAHQIVHQWIGDLVTVSSWKDVCLQHGLTGYLEWLITSKFASLEDSNVDERCREAKMNSLHREIGKFNLIDNFRELDQALNVCGEKAPVVFHMLDNGFGHKLIPRFVKLLLEKFAWRSVGFENWIEVLNDAAKTTFAGDMLNSYFSQPGYPLVLVDFKPHKPLRISQRHILGDSPFSDNSSLPFVVPLEIDDSSAERKTRFVILKGQEQTEEPIAANWVVADPLSVTYSRIVYSVDNYNGIAKCVADQNCEFPEKVLENVVGDFCWALLKDVFTTSPGEVQSWKKLLTSLAASKVASGDCGCCLDVANRNSRYCKWTWVDRCQKISLLKTLTDSEGPRRGRGRN</sequence>
<name>A0A4V5ZZP2_STECR</name>
<evidence type="ECO:0000256" key="1">
    <source>
        <dbReference type="ARBA" id="ARBA00001947"/>
    </source>
</evidence>
<keyword evidence="13" id="KW-1185">Reference proteome</keyword>
<dbReference type="InterPro" id="IPR045357">
    <property type="entry name" value="Aminopeptidase_N-like_N"/>
</dbReference>
<evidence type="ECO:0000256" key="2">
    <source>
        <dbReference type="ARBA" id="ARBA00010136"/>
    </source>
</evidence>
<keyword evidence="6" id="KW-0862">Zinc</keyword>
<evidence type="ECO:0000259" key="10">
    <source>
        <dbReference type="Pfam" id="PF01433"/>
    </source>
</evidence>
<dbReference type="InterPro" id="IPR027268">
    <property type="entry name" value="Peptidase_M4/M1_CTD_sf"/>
</dbReference>
<dbReference type="GO" id="GO:0005615">
    <property type="term" value="C:extracellular space"/>
    <property type="evidence" value="ECO:0007669"/>
    <property type="project" value="TreeGrafter"/>
</dbReference>
<feature type="region of interest" description="Disordered" evidence="8">
    <location>
        <begin position="1"/>
        <end position="29"/>
    </location>
</feature>
<evidence type="ECO:0000256" key="6">
    <source>
        <dbReference type="ARBA" id="ARBA00022833"/>
    </source>
</evidence>
<dbReference type="InterPro" id="IPR001930">
    <property type="entry name" value="Peptidase_M1"/>
</dbReference>
<feature type="transmembrane region" description="Helical" evidence="9">
    <location>
        <begin position="67"/>
        <end position="87"/>
    </location>
</feature>
<keyword evidence="9" id="KW-0472">Membrane</keyword>
<dbReference type="Pfam" id="PF01433">
    <property type="entry name" value="Peptidase_M1"/>
    <property type="match status" value="1"/>
</dbReference>
<evidence type="ECO:0000259" key="11">
    <source>
        <dbReference type="Pfam" id="PF17900"/>
    </source>
</evidence>
<organism evidence="12 13">
    <name type="scientific">Steinernema carpocapsae</name>
    <name type="common">Entomopathogenic nematode</name>
    <dbReference type="NCBI Taxonomy" id="34508"/>
    <lineage>
        <taxon>Eukaryota</taxon>
        <taxon>Metazoa</taxon>
        <taxon>Ecdysozoa</taxon>
        <taxon>Nematoda</taxon>
        <taxon>Chromadorea</taxon>
        <taxon>Rhabditida</taxon>
        <taxon>Tylenchina</taxon>
        <taxon>Panagrolaimomorpha</taxon>
        <taxon>Strongyloidoidea</taxon>
        <taxon>Steinernematidae</taxon>
        <taxon>Steinernema</taxon>
    </lineage>
</organism>
<feature type="domain" description="Peptidase M1 membrane alanine aminopeptidase" evidence="10">
    <location>
        <begin position="498"/>
        <end position="694"/>
    </location>
</feature>
<dbReference type="GO" id="GO:0008237">
    <property type="term" value="F:metallopeptidase activity"/>
    <property type="evidence" value="ECO:0007669"/>
    <property type="project" value="UniProtKB-KW"/>
</dbReference>
<feature type="compositionally biased region" description="Low complexity" evidence="8">
    <location>
        <begin position="158"/>
        <end position="225"/>
    </location>
</feature>
<dbReference type="AlphaFoldDB" id="A0A4V5ZZP2"/>
<evidence type="ECO:0000256" key="4">
    <source>
        <dbReference type="ARBA" id="ARBA00022723"/>
    </source>
</evidence>
<keyword evidence="4" id="KW-0479">Metal-binding</keyword>
<dbReference type="Pfam" id="PF17900">
    <property type="entry name" value="Peptidase_M1_N"/>
    <property type="match status" value="1"/>
</dbReference>
<dbReference type="GO" id="GO:0006508">
    <property type="term" value="P:proteolysis"/>
    <property type="evidence" value="ECO:0007669"/>
    <property type="project" value="UniProtKB-KW"/>
</dbReference>
<dbReference type="PANTHER" id="PTHR11533">
    <property type="entry name" value="PROTEASE M1 ZINC METALLOPROTEASE"/>
    <property type="match status" value="1"/>
</dbReference>
<dbReference type="SUPFAM" id="SSF63737">
    <property type="entry name" value="Leukotriene A4 hydrolase N-terminal domain"/>
    <property type="match status" value="1"/>
</dbReference>
<dbReference type="Gene3D" id="1.10.390.10">
    <property type="entry name" value="Neutral Protease Domain 2"/>
    <property type="match status" value="1"/>
</dbReference>
<dbReference type="STRING" id="34508.A0A4V5ZZP2"/>
<accession>A0A4V5ZZP2</accession>
<keyword evidence="7" id="KW-0482">Metalloprotease</keyword>
<evidence type="ECO:0000256" key="9">
    <source>
        <dbReference type="SAM" id="Phobius"/>
    </source>
</evidence>
<evidence type="ECO:0000256" key="8">
    <source>
        <dbReference type="SAM" id="MobiDB-lite"/>
    </source>
</evidence>
<dbReference type="EMBL" id="AZBU02000008">
    <property type="protein sequence ID" value="TKR68325.1"/>
    <property type="molecule type" value="Genomic_DNA"/>
</dbReference>
<feature type="domain" description="Aminopeptidase N-like N-terminal" evidence="11">
    <location>
        <begin position="277"/>
        <end position="458"/>
    </location>
</feature>
<evidence type="ECO:0000256" key="7">
    <source>
        <dbReference type="ARBA" id="ARBA00023049"/>
    </source>
</evidence>
<protein>
    <submittedName>
        <fullName evidence="12">Uncharacterized protein</fullName>
    </submittedName>
</protein>
<dbReference type="PRINTS" id="PR00756">
    <property type="entry name" value="ALADIPTASE"/>
</dbReference>
<feature type="region of interest" description="Disordered" evidence="8">
    <location>
        <begin position="154"/>
        <end position="225"/>
    </location>
</feature>
<dbReference type="PANTHER" id="PTHR11533:SF294">
    <property type="entry name" value="THYROTROPIN-RELEASING HORMONE-DEGRADING ECTOENZYME"/>
    <property type="match status" value="1"/>
</dbReference>
<evidence type="ECO:0000256" key="5">
    <source>
        <dbReference type="ARBA" id="ARBA00022801"/>
    </source>
</evidence>
<evidence type="ECO:0000256" key="3">
    <source>
        <dbReference type="ARBA" id="ARBA00022670"/>
    </source>
</evidence>